<evidence type="ECO:0000313" key="4">
    <source>
        <dbReference type="Proteomes" id="UP001059041"/>
    </source>
</evidence>
<protein>
    <submittedName>
        <fullName evidence="3">Variant-silencing SET domain-containing protein-like</fullName>
    </submittedName>
</protein>
<dbReference type="InterPro" id="IPR051760">
    <property type="entry name" value="KMT5A"/>
</dbReference>
<dbReference type="GO" id="GO:0006357">
    <property type="term" value="P:regulation of transcription by RNA polymerase II"/>
    <property type="evidence" value="ECO:0007669"/>
    <property type="project" value="TreeGrafter"/>
</dbReference>
<keyword evidence="4" id="KW-1185">Reference proteome</keyword>
<dbReference type="PANTHER" id="PTHR46167:SF1">
    <property type="entry name" value="N-LYSINE METHYLTRANSFERASE KMT5A"/>
    <property type="match status" value="1"/>
</dbReference>
<gene>
    <name evidence="3" type="ORF">IRJ41_011896</name>
</gene>
<dbReference type="PANTHER" id="PTHR46167">
    <property type="entry name" value="N-LYSINE METHYLTRANSFERASE KMT5A"/>
    <property type="match status" value="1"/>
</dbReference>
<dbReference type="Pfam" id="PF00856">
    <property type="entry name" value="SET"/>
    <property type="match status" value="1"/>
</dbReference>
<dbReference type="GO" id="GO:0005634">
    <property type="term" value="C:nucleus"/>
    <property type="evidence" value="ECO:0007669"/>
    <property type="project" value="TreeGrafter"/>
</dbReference>
<evidence type="ECO:0000259" key="2">
    <source>
        <dbReference type="PROSITE" id="PS50280"/>
    </source>
</evidence>
<dbReference type="Gene3D" id="2.170.270.10">
    <property type="entry name" value="SET domain"/>
    <property type="match status" value="1"/>
</dbReference>
<dbReference type="SUPFAM" id="SSF82199">
    <property type="entry name" value="SET domain"/>
    <property type="match status" value="1"/>
</dbReference>
<feature type="domain" description="SET" evidence="2">
    <location>
        <begin position="1"/>
        <end position="119"/>
    </location>
</feature>
<name>A0A9W7W7C8_TRIRA</name>
<evidence type="ECO:0000256" key="1">
    <source>
        <dbReference type="SAM" id="MobiDB-lite"/>
    </source>
</evidence>
<feature type="compositionally biased region" description="Low complexity" evidence="1">
    <location>
        <begin position="176"/>
        <end position="185"/>
    </location>
</feature>
<dbReference type="GO" id="GO:0005700">
    <property type="term" value="C:polytene chromosome"/>
    <property type="evidence" value="ECO:0007669"/>
    <property type="project" value="TreeGrafter"/>
</dbReference>
<accession>A0A9W7W7C8</accession>
<dbReference type="SMART" id="SM00317">
    <property type="entry name" value="SET"/>
    <property type="match status" value="1"/>
</dbReference>
<sequence length="250" mass="28264">MTILTNSSSGRGVFSSHHFQKGDFLVEYRGEVITKDEYQRRHKLYHKALDVFLFEFRFNGKQLWVDAAREDGSLGRLVNDEHVNPNSKMHIITVDRKPHLCLFAKKDIIPGEEITYNYGDSDWPWRGKVSAESEQQSAGSVNCAGVEDGTQEVHNKEQIGNTENVTGPGEDQCTQSSNISSSSSNGRTQRGEDSDAEETDPPTITEIGKNTYTYKCQSLIFCFCPKILLVIDKCIYCPFIYARVRFETSV</sequence>
<evidence type="ECO:0000313" key="3">
    <source>
        <dbReference type="EMBL" id="KAI7789270.1"/>
    </source>
</evidence>
<dbReference type="PROSITE" id="PS50280">
    <property type="entry name" value="SET"/>
    <property type="match status" value="1"/>
</dbReference>
<dbReference type="AlphaFoldDB" id="A0A9W7W7C8"/>
<dbReference type="InterPro" id="IPR001214">
    <property type="entry name" value="SET_dom"/>
</dbReference>
<dbReference type="EMBL" id="JAFHDT010000794">
    <property type="protein sequence ID" value="KAI7789270.1"/>
    <property type="molecule type" value="Genomic_DNA"/>
</dbReference>
<dbReference type="InterPro" id="IPR046341">
    <property type="entry name" value="SET_dom_sf"/>
</dbReference>
<feature type="region of interest" description="Disordered" evidence="1">
    <location>
        <begin position="151"/>
        <end position="204"/>
    </location>
</feature>
<organism evidence="3 4">
    <name type="scientific">Triplophysa rosa</name>
    <name type="common">Cave loach</name>
    <dbReference type="NCBI Taxonomy" id="992332"/>
    <lineage>
        <taxon>Eukaryota</taxon>
        <taxon>Metazoa</taxon>
        <taxon>Chordata</taxon>
        <taxon>Craniata</taxon>
        <taxon>Vertebrata</taxon>
        <taxon>Euteleostomi</taxon>
        <taxon>Actinopterygii</taxon>
        <taxon>Neopterygii</taxon>
        <taxon>Teleostei</taxon>
        <taxon>Ostariophysi</taxon>
        <taxon>Cypriniformes</taxon>
        <taxon>Nemacheilidae</taxon>
        <taxon>Triplophysa</taxon>
    </lineage>
</organism>
<proteinExistence type="predicted"/>
<reference evidence="3" key="1">
    <citation type="submission" date="2021-02" db="EMBL/GenBank/DDBJ databases">
        <title>Comparative genomics reveals that relaxation of natural selection precedes convergent phenotypic evolution of cavefish.</title>
        <authorList>
            <person name="Peng Z."/>
        </authorList>
    </citation>
    <scope>NUCLEOTIDE SEQUENCE</scope>
    <source>
        <tissue evidence="3">Muscle</tissue>
    </source>
</reference>
<dbReference type="GO" id="GO:0042799">
    <property type="term" value="F:histone H4K20 methyltransferase activity"/>
    <property type="evidence" value="ECO:0007669"/>
    <property type="project" value="TreeGrafter"/>
</dbReference>
<dbReference type="Proteomes" id="UP001059041">
    <property type="component" value="Unassembled WGS sequence"/>
</dbReference>
<dbReference type="GO" id="GO:0043516">
    <property type="term" value="P:regulation of DNA damage response, signal transduction by p53 class mediator"/>
    <property type="evidence" value="ECO:0007669"/>
    <property type="project" value="TreeGrafter"/>
</dbReference>
<comment type="caution">
    <text evidence="3">The sequence shown here is derived from an EMBL/GenBank/DDBJ whole genome shotgun (WGS) entry which is preliminary data.</text>
</comment>